<dbReference type="SUPFAM" id="SSF48403">
    <property type="entry name" value="Ankyrin repeat"/>
    <property type="match status" value="1"/>
</dbReference>
<dbReference type="Pfam" id="PF12796">
    <property type="entry name" value="Ank_2"/>
    <property type="match status" value="1"/>
</dbReference>
<organism evidence="3 4">
    <name type="scientific">Ameca splendens</name>
    <dbReference type="NCBI Taxonomy" id="208324"/>
    <lineage>
        <taxon>Eukaryota</taxon>
        <taxon>Metazoa</taxon>
        <taxon>Chordata</taxon>
        <taxon>Craniata</taxon>
        <taxon>Vertebrata</taxon>
        <taxon>Euteleostomi</taxon>
        <taxon>Actinopterygii</taxon>
        <taxon>Neopterygii</taxon>
        <taxon>Teleostei</taxon>
        <taxon>Neoteleostei</taxon>
        <taxon>Acanthomorphata</taxon>
        <taxon>Ovalentaria</taxon>
        <taxon>Atherinomorphae</taxon>
        <taxon>Cyprinodontiformes</taxon>
        <taxon>Goodeidae</taxon>
        <taxon>Ameca</taxon>
    </lineage>
</organism>
<dbReference type="Proteomes" id="UP001469553">
    <property type="component" value="Unassembled WGS sequence"/>
</dbReference>
<gene>
    <name evidence="3" type="ORF">AMECASPLE_009800</name>
</gene>
<keyword evidence="4" id="KW-1185">Reference proteome</keyword>
<dbReference type="InterPro" id="IPR002110">
    <property type="entry name" value="Ankyrin_rpt"/>
</dbReference>
<reference evidence="3 4" key="1">
    <citation type="submission" date="2021-06" db="EMBL/GenBank/DDBJ databases">
        <authorList>
            <person name="Palmer J.M."/>
        </authorList>
    </citation>
    <scope>NUCLEOTIDE SEQUENCE [LARGE SCALE GENOMIC DNA]</scope>
    <source>
        <strain evidence="3 4">AS_MEX2019</strain>
        <tissue evidence="3">Muscle</tissue>
    </source>
</reference>
<dbReference type="PROSITE" id="PS50088">
    <property type="entry name" value="ANK_REPEAT"/>
    <property type="match status" value="1"/>
</dbReference>
<evidence type="ECO:0000256" key="1">
    <source>
        <dbReference type="PROSITE-ProRule" id="PRU00023"/>
    </source>
</evidence>
<protein>
    <submittedName>
        <fullName evidence="3">Uncharacterized protein</fullName>
    </submittedName>
</protein>
<dbReference type="Gene3D" id="1.25.40.20">
    <property type="entry name" value="Ankyrin repeat-containing domain"/>
    <property type="match status" value="1"/>
</dbReference>
<feature type="compositionally biased region" description="Basic and acidic residues" evidence="2">
    <location>
        <begin position="21"/>
        <end position="35"/>
    </location>
</feature>
<evidence type="ECO:0000313" key="3">
    <source>
        <dbReference type="EMBL" id="MEQ2314209.1"/>
    </source>
</evidence>
<comment type="caution">
    <text evidence="3">The sequence shown here is derived from an EMBL/GenBank/DDBJ whole genome shotgun (WGS) entry which is preliminary data.</text>
</comment>
<feature type="repeat" description="ANK" evidence="1">
    <location>
        <begin position="75"/>
        <end position="97"/>
    </location>
</feature>
<accession>A0ABV1A7Q4</accession>
<dbReference type="EMBL" id="JAHRIP010085195">
    <property type="protein sequence ID" value="MEQ2314209.1"/>
    <property type="molecule type" value="Genomic_DNA"/>
</dbReference>
<keyword evidence="1" id="KW-0040">ANK repeat</keyword>
<name>A0ABV1A7Q4_9TELE</name>
<sequence>MTKFNYSSYLSQFRNAERKCEDDLSRLQEENRRGGSPEPPEDADPVVLAIRSGDVETLNDLAASSSLSLLKENNNGWLPLHEAAYSGQTDCLRTLLKGKDILHLNPIFNLFSSSLTLRTALIRGRRS</sequence>
<proteinExistence type="predicted"/>
<dbReference type="InterPro" id="IPR036770">
    <property type="entry name" value="Ankyrin_rpt-contain_sf"/>
</dbReference>
<evidence type="ECO:0000313" key="4">
    <source>
        <dbReference type="Proteomes" id="UP001469553"/>
    </source>
</evidence>
<feature type="region of interest" description="Disordered" evidence="2">
    <location>
        <begin position="21"/>
        <end position="45"/>
    </location>
</feature>
<dbReference type="PROSITE" id="PS50297">
    <property type="entry name" value="ANK_REP_REGION"/>
    <property type="match status" value="1"/>
</dbReference>
<evidence type="ECO:0000256" key="2">
    <source>
        <dbReference type="SAM" id="MobiDB-lite"/>
    </source>
</evidence>